<feature type="transmembrane region" description="Helical" evidence="1">
    <location>
        <begin position="118"/>
        <end position="137"/>
    </location>
</feature>
<feature type="transmembrane region" description="Helical" evidence="1">
    <location>
        <begin position="234"/>
        <end position="256"/>
    </location>
</feature>
<dbReference type="EMBL" id="AP018817">
    <property type="protein sequence ID" value="BBF68880.1"/>
    <property type="molecule type" value="Genomic_DNA"/>
</dbReference>
<evidence type="ECO:0000259" key="2">
    <source>
        <dbReference type="Pfam" id="PF09925"/>
    </source>
</evidence>
<sequence>MPHPHNPIALRAGPITLPAMSERKLRAWQAAGLIDADTASAIGAWEAAHSRPIGVWAIVGLGALTIGLGLVSIVAANWEAIPGTARLAIHFAIMAALAAWIGWRLLKGDLNPIVCDALLFVAAVLGLTFFGHLGQVYQTSSPLWQPLLAWLLLFSPLLLLFGRGWPVAGLWMAGLLGTLWAHADDHDRVWSLFGRVSPTHPSLYWGLIACPPILVAGAAALMRDRSDRPAFWRLIEQMAATTIFAGVSIVLLLRGWDSDSAILPGSAAIQSVALLCAAAATAYARRTASGRATAALLVVAAVLHLGQALLPGLSHYASTWIASLFFLALWGAVAAGAIHARWRRIFQAAVALVALRIIILSFELNDDLLGSGVGLILSGLFAMAVAWATIRLSRRYAPARGEGA</sequence>
<keyword evidence="4" id="KW-1185">Reference proteome</keyword>
<keyword evidence="1" id="KW-0812">Transmembrane</keyword>
<dbReference type="InterPro" id="IPR018677">
    <property type="entry name" value="DUF2157"/>
</dbReference>
<reference evidence="3" key="1">
    <citation type="submission" date="2018-07" db="EMBL/GenBank/DDBJ databases">
        <title>Complete genome sequence of Sphingomonas bisphenolicum strain AO1, a bisphenol A degradative bacterium isolated from Japanese farm field.</title>
        <authorList>
            <person name="Murakami M."/>
            <person name="Koh M."/>
            <person name="Koba S."/>
            <person name="Matsumura Y."/>
        </authorList>
    </citation>
    <scope>NUCLEOTIDE SEQUENCE</scope>
    <source>
        <strain evidence="3">AO1</strain>
    </source>
</reference>
<name>A0ABM7G0X0_9SPHN</name>
<feature type="transmembrane region" description="Helical" evidence="1">
    <location>
        <begin position="53"/>
        <end position="75"/>
    </location>
</feature>
<protein>
    <recommendedName>
        <fullName evidence="2">DUF2157 domain-containing protein</fullName>
    </recommendedName>
</protein>
<evidence type="ECO:0000313" key="3">
    <source>
        <dbReference type="EMBL" id="BBF68880.1"/>
    </source>
</evidence>
<organism evidence="3 4">
    <name type="scientific">Sphingomonas bisphenolicum</name>
    <dbReference type="NCBI Taxonomy" id="296544"/>
    <lineage>
        <taxon>Bacteria</taxon>
        <taxon>Pseudomonadati</taxon>
        <taxon>Pseudomonadota</taxon>
        <taxon>Alphaproteobacteria</taxon>
        <taxon>Sphingomonadales</taxon>
        <taxon>Sphingomonadaceae</taxon>
        <taxon>Sphingomonas</taxon>
    </lineage>
</organism>
<feature type="transmembrane region" description="Helical" evidence="1">
    <location>
        <begin position="87"/>
        <end position="106"/>
    </location>
</feature>
<accession>A0ABM7G0X0</accession>
<keyword evidence="1" id="KW-0472">Membrane</keyword>
<feature type="transmembrane region" description="Helical" evidence="1">
    <location>
        <begin position="262"/>
        <end position="283"/>
    </location>
</feature>
<keyword evidence="1" id="KW-1133">Transmembrane helix</keyword>
<feature type="domain" description="DUF2157" evidence="2">
    <location>
        <begin position="27"/>
        <end position="164"/>
    </location>
</feature>
<feature type="transmembrane region" description="Helical" evidence="1">
    <location>
        <begin position="345"/>
        <end position="362"/>
    </location>
</feature>
<feature type="transmembrane region" description="Helical" evidence="1">
    <location>
        <begin position="368"/>
        <end position="390"/>
    </location>
</feature>
<dbReference type="Pfam" id="PF09925">
    <property type="entry name" value="DUF2157"/>
    <property type="match status" value="1"/>
</dbReference>
<dbReference type="Proteomes" id="UP001059971">
    <property type="component" value="Chromosome 1"/>
</dbReference>
<evidence type="ECO:0000256" key="1">
    <source>
        <dbReference type="SAM" id="Phobius"/>
    </source>
</evidence>
<proteinExistence type="predicted"/>
<feature type="transmembrane region" description="Helical" evidence="1">
    <location>
        <begin position="143"/>
        <end position="160"/>
    </location>
</feature>
<feature type="transmembrane region" description="Helical" evidence="1">
    <location>
        <begin position="295"/>
        <end position="314"/>
    </location>
</feature>
<gene>
    <name evidence="3" type="ORF">SBA_ch1_10800</name>
</gene>
<feature type="transmembrane region" description="Helical" evidence="1">
    <location>
        <begin position="203"/>
        <end position="222"/>
    </location>
</feature>
<feature type="transmembrane region" description="Helical" evidence="1">
    <location>
        <begin position="320"/>
        <end position="338"/>
    </location>
</feature>
<evidence type="ECO:0000313" key="4">
    <source>
        <dbReference type="Proteomes" id="UP001059971"/>
    </source>
</evidence>